<evidence type="ECO:0008006" key="3">
    <source>
        <dbReference type="Google" id="ProtNLM"/>
    </source>
</evidence>
<dbReference type="Gene3D" id="3.20.20.150">
    <property type="entry name" value="Divalent-metal-dependent TIM barrel enzymes"/>
    <property type="match status" value="1"/>
</dbReference>
<dbReference type="OrthoDB" id="9785907at2"/>
<comment type="caution">
    <text evidence="1">The sequence shown here is derived from an EMBL/GenBank/DDBJ whole genome shotgun (WGS) entry which is preliminary data.</text>
</comment>
<dbReference type="SUPFAM" id="SSF51658">
    <property type="entry name" value="Xylose isomerase-like"/>
    <property type="match status" value="1"/>
</dbReference>
<keyword evidence="2" id="KW-1185">Reference proteome</keyword>
<accession>A0A074KW77</accession>
<dbReference type="EMBL" id="JMIH01000034">
    <property type="protein sequence ID" value="KEO71873.1"/>
    <property type="molecule type" value="Genomic_DNA"/>
</dbReference>
<sequence length="404" mass="46677">MFNNGCHITYCTNIHPGESWEDTFASIKAAVPAVKSKVAKGTSFGIGLRLSDKASISLLEKDNLPEFKNWLKEHDCYVFTMNGFPFGEFHHQIVKDQVHHPDWTTPARFDYTSRLFDILAVLLPENIDGGISTSPLSYKYWEAVREDKDRIMHEATMHMVKIAEKLYRINQQTKQVLHLDIEPEPDGLLENTDEVIIWFNDWLMPLGTAYLKQQLDLSSQTAEACLKKHIRLCYDVCHFAIGYEKPEEVFRLLKTNGIQIGKIQISAALKVMLPGKLEERQWVDDALKPFVESTYLHQVVERDAEGQITHYPDLPQALHQLQTTKADEWRIHFHVPVFIQGYGKLASTQEDIVQVLDYIKNERVTNHLEVETYTWEVLPKGIQLDLVASIIREMDWVINIFSNR</sequence>
<dbReference type="NCBIfam" id="NF035939">
    <property type="entry name" value="TIM_EboE"/>
    <property type="match status" value="1"/>
</dbReference>
<evidence type="ECO:0000313" key="1">
    <source>
        <dbReference type="EMBL" id="KEO71873.1"/>
    </source>
</evidence>
<gene>
    <name evidence="1" type="ORF">EL17_20345</name>
</gene>
<dbReference type="RefSeq" id="WP_035078804.1">
    <property type="nucleotide sequence ID" value="NZ_JMIH01000034.1"/>
</dbReference>
<reference evidence="1 2" key="1">
    <citation type="submission" date="2014-04" db="EMBL/GenBank/DDBJ databases">
        <title>Characterization and application of a salt tolerant electro-active bacterium.</title>
        <authorList>
            <person name="Yang L."/>
            <person name="Wei S."/>
            <person name="Tay Q.X.M."/>
        </authorList>
    </citation>
    <scope>NUCLEOTIDE SEQUENCE [LARGE SCALE GENOMIC DNA]</scope>
    <source>
        <strain evidence="1 2">LY1</strain>
    </source>
</reference>
<name>A0A074KW77_9BACT</name>
<proteinExistence type="predicted"/>
<dbReference type="eggNOG" id="COG1082">
    <property type="taxonomic scope" value="Bacteria"/>
</dbReference>
<dbReference type="AlphaFoldDB" id="A0A074KW77"/>
<dbReference type="STRING" id="1048983.EL17_20345"/>
<organism evidence="1 2">
    <name type="scientific">Anditalea andensis</name>
    <dbReference type="NCBI Taxonomy" id="1048983"/>
    <lineage>
        <taxon>Bacteria</taxon>
        <taxon>Pseudomonadati</taxon>
        <taxon>Bacteroidota</taxon>
        <taxon>Cytophagia</taxon>
        <taxon>Cytophagales</taxon>
        <taxon>Cytophagaceae</taxon>
        <taxon>Anditalea</taxon>
    </lineage>
</organism>
<evidence type="ECO:0000313" key="2">
    <source>
        <dbReference type="Proteomes" id="UP000027821"/>
    </source>
</evidence>
<protein>
    <recommendedName>
        <fullName evidence="3">Xylose isomerase</fullName>
    </recommendedName>
</protein>
<dbReference type="InterPro" id="IPR036237">
    <property type="entry name" value="Xyl_isomerase-like_sf"/>
</dbReference>
<dbReference type="Proteomes" id="UP000027821">
    <property type="component" value="Unassembled WGS sequence"/>
</dbReference>